<accession>X0RYT2</accession>
<gene>
    <name evidence="1" type="ORF">S01H1_14725</name>
</gene>
<evidence type="ECO:0000313" key="1">
    <source>
        <dbReference type="EMBL" id="GAF68151.1"/>
    </source>
</evidence>
<proteinExistence type="predicted"/>
<sequence length="234" mass="24922">MTVTNPYYEFDPAFVPNTKARSDAVNVQYQLIQNAFDFLPGDADGITTGTTTFAVCTGTINNYILTLPDTRTVNQDGDQVVFIADKTNTGAATINVDAIGQVSFKNWDGSLFTGGEIIVGRFYEVRYDAANGEFVLTATLDAALQVTYAEQWAIQPEDTLISVAAGGNGTTDYSALHWAAKSAASASIAIINADIITATPPTNEAVTAALEYWDLDDTDQLASVGFVGSNEFGI</sequence>
<dbReference type="EMBL" id="BARS01007670">
    <property type="protein sequence ID" value="GAF68151.1"/>
    <property type="molecule type" value="Genomic_DNA"/>
</dbReference>
<feature type="non-terminal residue" evidence="1">
    <location>
        <position position="234"/>
    </location>
</feature>
<reference evidence="1" key="1">
    <citation type="journal article" date="2014" name="Front. Microbiol.">
        <title>High frequency of phylogenetically diverse reductive dehalogenase-homologous genes in deep subseafloor sedimentary metagenomes.</title>
        <authorList>
            <person name="Kawai M."/>
            <person name="Futagami T."/>
            <person name="Toyoda A."/>
            <person name="Takaki Y."/>
            <person name="Nishi S."/>
            <person name="Hori S."/>
            <person name="Arai W."/>
            <person name="Tsubouchi T."/>
            <person name="Morono Y."/>
            <person name="Uchiyama I."/>
            <person name="Ito T."/>
            <person name="Fujiyama A."/>
            <person name="Inagaki F."/>
            <person name="Takami H."/>
        </authorList>
    </citation>
    <scope>NUCLEOTIDE SEQUENCE</scope>
    <source>
        <strain evidence="1">Expedition CK06-06</strain>
    </source>
</reference>
<name>X0RYT2_9ZZZZ</name>
<organism evidence="1">
    <name type="scientific">marine sediment metagenome</name>
    <dbReference type="NCBI Taxonomy" id="412755"/>
    <lineage>
        <taxon>unclassified sequences</taxon>
        <taxon>metagenomes</taxon>
        <taxon>ecological metagenomes</taxon>
    </lineage>
</organism>
<comment type="caution">
    <text evidence="1">The sequence shown here is derived from an EMBL/GenBank/DDBJ whole genome shotgun (WGS) entry which is preliminary data.</text>
</comment>
<protein>
    <submittedName>
        <fullName evidence="1">Uncharacterized protein</fullName>
    </submittedName>
</protein>
<dbReference type="AlphaFoldDB" id="X0RYT2"/>